<name>A0A4U1BJ00_9GAMM</name>
<dbReference type="PANTHER" id="PTHR34290">
    <property type="entry name" value="SI:CH73-390P7.2"/>
    <property type="match status" value="1"/>
</dbReference>
<evidence type="ECO:0000313" key="1">
    <source>
        <dbReference type="EMBL" id="TKB51496.1"/>
    </source>
</evidence>
<dbReference type="RefSeq" id="WP_136851114.1">
    <property type="nucleotide sequence ID" value="NZ_SWCI01000001.1"/>
</dbReference>
<dbReference type="InterPro" id="IPR044691">
    <property type="entry name" value="DCC1_Trx"/>
</dbReference>
<comment type="caution">
    <text evidence="1">The sequence shown here is derived from an EMBL/GenBank/DDBJ whole genome shotgun (WGS) entry which is preliminary data.</text>
</comment>
<organism evidence="1 2">
    <name type="scientific">Ferrimonas sediminicola</name>
    <dbReference type="NCBI Taxonomy" id="2569538"/>
    <lineage>
        <taxon>Bacteria</taxon>
        <taxon>Pseudomonadati</taxon>
        <taxon>Pseudomonadota</taxon>
        <taxon>Gammaproteobacteria</taxon>
        <taxon>Alteromonadales</taxon>
        <taxon>Ferrimonadaceae</taxon>
        <taxon>Ferrimonas</taxon>
    </lineage>
</organism>
<dbReference type="Pfam" id="PF04134">
    <property type="entry name" value="DCC1-like"/>
    <property type="match status" value="1"/>
</dbReference>
<dbReference type="Proteomes" id="UP000305674">
    <property type="component" value="Unassembled WGS sequence"/>
</dbReference>
<dbReference type="PANTHER" id="PTHR34290:SF2">
    <property type="entry name" value="OS04G0668800 PROTEIN"/>
    <property type="match status" value="1"/>
</dbReference>
<sequence>MPFTLFVDNHCPLCRREIDHLRRWDRLNRLAFEDIDDPSWHPRFLQVAPSQCQRVLHGVDERGRLLTGLEVTLAAWDRVGRGHWVAWLHWPPLRPLSDLGYRHFARHRHRISAWLFDLSPCERGQCRLEQNR</sequence>
<gene>
    <name evidence="1" type="ORF">FCL40_02780</name>
</gene>
<protein>
    <submittedName>
        <fullName evidence="1">DUF393 domain-containing protein</fullName>
    </submittedName>
</protein>
<dbReference type="AlphaFoldDB" id="A0A4U1BJ00"/>
<proteinExistence type="predicted"/>
<dbReference type="EMBL" id="SWCI01000001">
    <property type="protein sequence ID" value="TKB51496.1"/>
    <property type="molecule type" value="Genomic_DNA"/>
</dbReference>
<dbReference type="GO" id="GO:0015035">
    <property type="term" value="F:protein-disulfide reductase activity"/>
    <property type="evidence" value="ECO:0007669"/>
    <property type="project" value="InterPro"/>
</dbReference>
<dbReference type="OrthoDB" id="5294764at2"/>
<evidence type="ECO:0000313" key="2">
    <source>
        <dbReference type="Proteomes" id="UP000305674"/>
    </source>
</evidence>
<keyword evidence="2" id="KW-1185">Reference proteome</keyword>
<reference evidence="1 2" key="1">
    <citation type="submission" date="2019-04" db="EMBL/GenBank/DDBJ databases">
        <authorList>
            <person name="Hwang J.C."/>
        </authorList>
    </citation>
    <scope>NUCLEOTIDE SEQUENCE [LARGE SCALE GENOMIC DNA]</scope>
    <source>
        <strain evidence="1 2">IMCC35001</strain>
    </source>
</reference>
<accession>A0A4U1BJ00</accession>
<dbReference type="InterPro" id="IPR007263">
    <property type="entry name" value="DCC1-like"/>
</dbReference>